<evidence type="ECO:0000259" key="1">
    <source>
        <dbReference type="Pfam" id="PF08389"/>
    </source>
</evidence>
<proteinExistence type="predicted"/>
<keyword evidence="3" id="KW-1185">Reference proteome</keyword>
<sequence>MSSWQKPAVDLINKFGQSSVWPLLEILTVLPEEVNSRSLRLGANRRLEIKQELSSAAPTVTEFLKACLNSGGENPSIHTRILKCFTSWVSIQAITLAEIAENIVVAHAFHILSNHQAVPVVHEAATDCVCTLLQCLEDNNNQQSLELQLFQGVISLENGFHLSVAHEDQEKSMNYCRIFTELAESFLEKIVNVETNNKPHFAIKVLDLVLTCVGHHDYEVAEITFNLWYRLSEDLYRKNNDALTALLNLMWND</sequence>
<dbReference type="GO" id="GO:0005737">
    <property type="term" value="C:cytoplasm"/>
    <property type="evidence" value="ECO:0007669"/>
    <property type="project" value="TreeGrafter"/>
</dbReference>
<evidence type="ECO:0000313" key="3">
    <source>
        <dbReference type="Proteomes" id="UP001233999"/>
    </source>
</evidence>
<dbReference type="Pfam" id="PF08389">
    <property type="entry name" value="Xpo1"/>
    <property type="match status" value="1"/>
</dbReference>
<comment type="caution">
    <text evidence="2">The sequence shown here is derived from an EMBL/GenBank/DDBJ whole genome shotgun (WGS) entry which is preliminary data.</text>
</comment>
<reference evidence="2" key="1">
    <citation type="journal article" date="2023" name="IScience">
        <title>Live-bearing cockroach genome reveals convergent evolutionary mechanisms linked to viviparity in insects and beyond.</title>
        <authorList>
            <person name="Fouks B."/>
            <person name="Harrison M.C."/>
            <person name="Mikhailova A.A."/>
            <person name="Marchal E."/>
            <person name="English S."/>
            <person name="Carruthers M."/>
            <person name="Jennings E.C."/>
            <person name="Chiamaka E.L."/>
            <person name="Frigard R.A."/>
            <person name="Pippel M."/>
            <person name="Attardo G.M."/>
            <person name="Benoit J.B."/>
            <person name="Bornberg-Bauer E."/>
            <person name="Tobe S.S."/>
        </authorList>
    </citation>
    <scope>NUCLEOTIDE SEQUENCE</scope>
    <source>
        <strain evidence="2">Stay&amp;Tobe</strain>
    </source>
</reference>
<dbReference type="AlphaFoldDB" id="A0AAD7ZH72"/>
<dbReference type="Gene3D" id="1.25.10.10">
    <property type="entry name" value="Leucine-rich Repeat Variant"/>
    <property type="match status" value="1"/>
</dbReference>
<dbReference type="InterPro" id="IPR057941">
    <property type="entry name" value="TPR_TNPO3_IPO13_2nd"/>
</dbReference>
<dbReference type="SUPFAM" id="SSF48371">
    <property type="entry name" value="ARM repeat"/>
    <property type="match status" value="1"/>
</dbReference>
<organism evidence="2 3">
    <name type="scientific">Diploptera punctata</name>
    <name type="common">Pacific beetle cockroach</name>
    <dbReference type="NCBI Taxonomy" id="6984"/>
    <lineage>
        <taxon>Eukaryota</taxon>
        <taxon>Metazoa</taxon>
        <taxon>Ecdysozoa</taxon>
        <taxon>Arthropoda</taxon>
        <taxon>Hexapoda</taxon>
        <taxon>Insecta</taxon>
        <taxon>Pterygota</taxon>
        <taxon>Neoptera</taxon>
        <taxon>Polyneoptera</taxon>
        <taxon>Dictyoptera</taxon>
        <taxon>Blattodea</taxon>
        <taxon>Blaberoidea</taxon>
        <taxon>Blaberidae</taxon>
        <taxon>Diplopterinae</taxon>
        <taxon>Diploptera</taxon>
    </lineage>
</organism>
<dbReference type="InterPro" id="IPR013598">
    <property type="entry name" value="Exportin-1/Importin-b-like"/>
</dbReference>
<reference evidence="2" key="2">
    <citation type="submission" date="2023-05" db="EMBL/GenBank/DDBJ databases">
        <authorList>
            <person name="Fouks B."/>
        </authorList>
    </citation>
    <scope>NUCLEOTIDE SEQUENCE</scope>
    <source>
        <strain evidence="2">Stay&amp;Tobe</strain>
        <tissue evidence="2">Testes</tissue>
    </source>
</reference>
<dbReference type="Pfam" id="PF24138">
    <property type="entry name" value="TPR_TNPO3_IPO13_2nd"/>
    <property type="match status" value="1"/>
</dbReference>
<dbReference type="InterPro" id="IPR016024">
    <property type="entry name" value="ARM-type_fold"/>
</dbReference>
<dbReference type="InterPro" id="IPR011989">
    <property type="entry name" value="ARM-like"/>
</dbReference>
<gene>
    <name evidence="2" type="ORF">L9F63_004073</name>
</gene>
<dbReference type="PANTHER" id="PTHR12363">
    <property type="entry name" value="TRANSPORTIN 3 AND IMPORTIN 13"/>
    <property type="match status" value="1"/>
</dbReference>
<name>A0AAD7ZH72_DIPPU</name>
<accession>A0AAD7ZH72</accession>
<dbReference type="InterPro" id="IPR051345">
    <property type="entry name" value="Importin_beta-like_NTR"/>
</dbReference>
<dbReference type="GO" id="GO:0006606">
    <property type="term" value="P:protein import into nucleus"/>
    <property type="evidence" value="ECO:0007669"/>
    <property type="project" value="TreeGrafter"/>
</dbReference>
<dbReference type="EMBL" id="JASPKZ010008351">
    <property type="protein sequence ID" value="KAJ9580260.1"/>
    <property type="molecule type" value="Genomic_DNA"/>
</dbReference>
<evidence type="ECO:0000313" key="2">
    <source>
        <dbReference type="EMBL" id="KAJ9580260.1"/>
    </source>
</evidence>
<dbReference type="Proteomes" id="UP001233999">
    <property type="component" value="Unassembled WGS sequence"/>
</dbReference>
<dbReference type="PANTHER" id="PTHR12363:SF42">
    <property type="entry name" value="TRANSPORTIN-3"/>
    <property type="match status" value="1"/>
</dbReference>
<feature type="domain" description="Exportin-1/Importin-beta-like" evidence="1">
    <location>
        <begin position="2"/>
        <end position="129"/>
    </location>
</feature>
<protein>
    <recommendedName>
        <fullName evidence="1">Exportin-1/Importin-beta-like domain-containing protein</fullName>
    </recommendedName>
</protein>